<organism evidence="2 3">
    <name type="scientific">Stentor coeruleus</name>
    <dbReference type="NCBI Taxonomy" id="5963"/>
    <lineage>
        <taxon>Eukaryota</taxon>
        <taxon>Sar</taxon>
        <taxon>Alveolata</taxon>
        <taxon>Ciliophora</taxon>
        <taxon>Postciliodesmatophora</taxon>
        <taxon>Heterotrichea</taxon>
        <taxon>Heterotrichida</taxon>
        <taxon>Stentoridae</taxon>
        <taxon>Stentor</taxon>
    </lineage>
</organism>
<sequence length="212" mass="24543">MFSKKSKIYKEIEKGIALELHKEAIKNIRLNTKFRIICIFSIIVSIITPWYWKNEEWSNIYLYMICTDYFLTNCKNFIELHQNCTLASSTCEEIQKSMQAGAIVLGFFIISIILHLISILCIKPIILGTGSWKHSIVVYLAFLFYVFGFVLWVIISGFRVGENTAMYGLTATFMSTFIGLFVTVHFLTFSKLVLEHYSVESSEVKFEVEYVD</sequence>
<accession>A0A1R2CBK8</accession>
<evidence type="ECO:0000313" key="2">
    <source>
        <dbReference type="EMBL" id="OMJ86389.1"/>
    </source>
</evidence>
<feature type="transmembrane region" description="Helical" evidence="1">
    <location>
        <begin position="134"/>
        <end position="155"/>
    </location>
</feature>
<evidence type="ECO:0008006" key="4">
    <source>
        <dbReference type="Google" id="ProtNLM"/>
    </source>
</evidence>
<keyword evidence="1" id="KW-1133">Transmembrane helix</keyword>
<keyword evidence="3" id="KW-1185">Reference proteome</keyword>
<keyword evidence="1" id="KW-0812">Transmembrane</keyword>
<name>A0A1R2CBK8_9CILI</name>
<proteinExistence type="predicted"/>
<keyword evidence="1" id="KW-0472">Membrane</keyword>
<protein>
    <recommendedName>
        <fullName evidence="4">Transmembrane protein</fullName>
    </recommendedName>
</protein>
<dbReference type="Proteomes" id="UP000187209">
    <property type="component" value="Unassembled WGS sequence"/>
</dbReference>
<evidence type="ECO:0000313" key="3">
    <source>
        <dbReference type="Proteomes" id="UP000187209"/>
    </source>
</evidence>
<dbReference type="AlphaFoldDB" id="A0A1R2CBK8"/>
<dbReference type="EMBL" id="MPUH01000207">
    <property type="protein sequence ID" value="OMJ86389.1"/>
    <property type="molecule type" value="Genomic_DNA"/>
</dbReference>
<reference evidence="2 3" key="1">
    <citation type="submission" date="2016-11" db="EMBL/GenBank/DDBJ databases">
        <title>The macronuclear genome of Stentor coeruleus: a giant cell with tiny introns.</title>
        <authorList>
            <person name="Slabodnick M."/>
            <person name="Ruby J.G."/>
            <person name="Reiff S.B."/>
            <person name="Swart E.C."/>
            <person name="Gosai S."/>
            <person name="Prabakaran S."/>
            <person name="Witkowska E."/>
            <person name="Larue G.E."/>
            <person name="Fisher S."/>
            <person name="Freeman R.M."/>
            <person name="Gunawardena J."/>
            <person name="Chu W."/>
            <person name="Stover N.A."/>
            <person name="Gregory B.D."/>
            <person name="Nowacki M."/>
            <person name="Derisi J."/>
            <person name="Roy S.W."/>
            <person name="Marshall W.F."/>
            <person name="Sood P."/>
        </authorList>
    </citation>
    <scope>NUCLEOTIDE SEQUENCE [LARGE SCALE GENOMIC DNA]</scope>
    <source>
        <strain evidence="2">WM001</strain>
    </source>
</reference>
<feature type="transmembrane region" description="Helical" evidence="1">
    <location>
        <begin position="167"/>
        <end position="187"/>
    </location>
</feature>
<comment type="caution">
    <text evidence="2">The sequence shown here is derived from an EMBL/GenBank/DDBJ whole genome shotgun (WGS) entry which is preliminary data.</text>
</comment>
<feature type="transmembrane region" description="Helical" evidence="1">
    <location>
        <begin position="102"/>
        <end position="122"/>
    </location>
</feature>
<evidence type="ECO:0000256" key="1">
    <source>
        <dbReference type="SAM" id="Phobius"/>
    </source>
</evidence>
<gene>
    <name evidence="2" type="ORF">SteCoe_12116</name>
</gene>
<feature type="transmembrane region" description="Helical" evidence="1">
    <location>
        <begin position="34"/>
        <end position="52"/>
    </location>
</feature>